<dbReference type="OrthoDB" id="159782at2"/>
<sequence>MSGSHSEMDPQRDLIHLLQIRHELELALSFLHGVTIEQFEEDELRQHAVSMAVAQVGEHVKKLSKQFVSSQPEVAWKAIAGTRDWIVHDYGNLDFEEVYRSVTGEGPDIIGLVTRAIELIGIPDTAIGTSGAQALRDAPLI</sequence>
<comment type="caution">
    <text evidence="6">The sequence shown here is derived from an EMBL/GenBank/DDBJ whole genome shotgun (WGS) entry which is preliminary data.</text>
</comment>
<organism evidence="6 7">
    <name type="scientific">Bifidobacterium goeldii</name>
    <dbReference type="NCBI Taxonomy" id="2306975"/>
    <lineage>
        <taxon>Bacteria</taxon>
        <taxon>Bacillati</taxon>
        <taxon>Actinomycetota</taxon>
        <taxon>Actinomycetes</taxon>
        <taxon>Bifidobacteriales</taxon>
        <taxon>Bifidobacteriaceae</taxon>
        <taxon>Bifidobacterium</taxon>
    </lineage>
</organism>
<dbReference type="RefSeq" id="WP_125979517.1">
    <property type="nucleotide sequence ID" value="NZ_QXGL01000001.1"/>
</dbReference>
<dbReference type="GO" id="GO:0016787">
    <property type="term" value="F:hydrolase activity"/>
    <property type="evidence" value="ECO:0007669"/>
    <property type="project" value="UniProtKB-KW"/>
</dbReference>
<evidence type="ECO:0000256" key="1">
    <source>
        <dbReference type="ARBA" id="ARBA00022553"/>
    </source>
</evidence>
<evidence type="ECO:0008006" key="8">
    <source>
        <dbReference type="Google" id="ProtNLM"/>
    </source>
</evidence>
<evidence type="ECO:0000256" key="5">
    <source>
        <dbReference type="ARBA" id="ARBA00022801"/>
    </source>
</evidence>
<proteinExistence type="predicted"/>
<evidence type="ECO:0000256" key="4">
    <source>
        <dbReference type="ARBA" id="ARBA00022741"/>
    </source>
</evidence>
<keyword evidence="1" id="KW-0597">Phosphoprotein</keyword>
<evidence type="ECO:0000256" key="3">
    <source>
        <dbReference type="ARBA" id="ARBA00022722"/>
    </source>
</evidence>
<dbReference type="Proteomes" id="UP000287533">
    <property type="component" value="Unassembled WGS sequence"/>
</dbReference>
<keyword evidence="5" id="KW-0378">Hydrolase</keyword>
<evidence type="ECO:0000313" key="6">
    <source>
        <dbReference type="EMBL" id="RSX54286.1"/>
    </source>
</evidence>
<accession>A0A430FN89</accession>
<name>A0A430FN89_9BIFI</name>
<dbReference type="AlphaFoldDB" id="A0A430FN89"/>
<dbReference type="PANTHER" id="PTHR34139:SF1">
    <property type="entry name" value="RNASE MJ1380-RELATED"/>
    <property type="match status" value="1"/>
</dbReference>
<dbReference type="PANTHER" id="PTHR34139">
    <property type="entry name" value="UPF0331 PROTEIN MJ0127"/>
    <property type="match status" value="1"/>
</dbReference>
<dbReference type="InterPro" id="IPR051813">
    <property type="entry name" value="HepT_RNase_toxin"/>
</dbReference>
<evidence type="ECO:0000313" key="7">
    <source>
        <dbReference type="Proteomes" id="UP000287533"/>
    </source>
</evidence>
<dbReference type="Pfam" id="PF01934">
    <property type="entry name" value="HepT-like"/>
    <property type="match status" value="1"/>
</dbReference>
<evidence type="ECO:0000256" key="2">
    <source>
        <dbReference type="ARBA" id="ARBA00022649"/>
    </source>
</evidence>
<gene>
    <name evidence="6" type="ORF">D2E25_0594</name>
</gene>
<dbReference type="GO" id="GO:0110001">
    <property type="term" value="C:toxin-antitoxin complex"/>
    <property type="evidence" value="ECO:0007669"/>
    <property type="project" value="InterPro"/>
</dbReference>
<dbReference type="EMBL" id="QXGL01000001">
    <property type="protein sequence ID" value="RSX54286.1"/>
    <property type="molecule type" value="Genomic_DNA"/>
</dbReference>
<dbReference type="InterPro" id="IPR008201">
    <property type="entry name" value="HepT-like"/>
</dbReference>
<keyword evidence="4" id="KW-0547">Nucleotide-binding</keyword>
<keyword evidence="2" id="KW-1277">Toxin-antitoxin system</keyword>
<reference evidence="6 7" key="1">
    <citation type="submission" date="2018-09" db="EMBL/GenBank/DDBJ databases">
        <title>Characterization of the phylogenetic diversity of five novel species belonging to the genus Bifidobacterium.</title>
        <authorList>
            <person name="Lugli G.A."/>
            <person name="Duranti S."/>
            <person name="Milani C."/>
        </authorList>
    </citation>
    <scope>NUCLEOTIDE SEQUENCE [LARGE SCALE GENOMIC DNA]</scope>
    <source>
        <strain evidence="6 7">2034B</strain>
    </source>
</reference>
<dbReference type="GO" id="GO:0004540">
    <property type="term" value="F:RNA nuclease activity"/>
    <property type="evidence" value="ECO:0007669"/>
    <property type="project" value="InterPro"/>
</dbReference>
<keyword evidence="7" id="KW-1185">Reference proteome</keyword>
<dbReference type="GO" id="GO:0000166">
    <property type="term" value="F:nucleotide binding"/>
    <property type="evidence" value="ECO:0007669"/>
    <property type="project" value="UniProtKB-KW"/>
</dbReference>
<protein>
    <recommendedName>
        <fullName evidence="8">Antitoxin</fullName>
    </recommendedName>
</protein>
<keyword evidence="3" id="KW-0540">Nuclease</keyword>